<dbReference type="InterPro" id="IPR023997">
    <property type="entry name" value="TonB-dep_OMP_SusC/RagA_CS"/>
</dbReference>
<comment type="caution">
    <text evidence="12">The sequence shown here is derived from an EMBL/GenBank/DDBJ whole genome shotgun (WGS) entry which is preliminary data.</text>
</comment>
<gene>
    <name evidence="12" type="ORF">QQ008_22600</name>
</gene>
<evidence type="ECO:0000256" key="3">
    <source>
        <dbReference type="ARBA" id="ARBA00022452"/>
    </source>
</evidence>
<sequence>MITKRLMQIVAVQSLFYTLAIAYEGNSQRLSMNDVYVTLEERQMKVIDVFKEIETNSQFKFSFEKQDINNDVDFTFKGDAYSIYEILEYVGKKASLNFRRINNVIDVSRAERKFSKPSVKEVFIDKTITGTVTDENGNGLPGVNVLVKDTNIGVVTDINGDYKLDVPDDATVLVFSYVGYLTEEVDITGRTIVDFSLTPDIETLSEIVVLGYGTKKAKDLTGSVKQVSGEDFQNNAIQSSTLALQGRVAGVRITNNGGRPGRGGTIRIRGTTTRNNNEPLYVIDGQIVTTGLGFLNPNDIESMTVLKDASAAAIYGSRAAAGVIVVKTKRGRAGKPVIEYNAFYTWDDLTNKVDILNADEYEQVNTEWFTNAGQTSALIPPAIRGNTDWQDLIFRTGHQQNHHLSVSGGNENHQYAFQGGYFHQEGLVQKSSLDRYNIRLNQDLSISKKWKLASTVDASYAKGNQTNDGSVVFHAQQSPPNLAPYDANGDLVFSGYTRLNPLAVLASNRPVDDNLRILGNLSLEYEIIDGLSAKTFISTEFVTTQFQSFTPRISYPADPVGANNNDTNILNTRTQRQFVWTWDNTLSYSKSVGEHNFSVLFGHTAQSSNRIFRNITARNFLSNDASLQFVDATLTPDETSASNNAFEWSIASLIGRVSYDYKGKYLFDGNFRRDRSSRIHTDFRDAFFPSASVGWVLSEESFFNVPFIDRLKIRAGWGEIGNERSGSDYPYQEVYRTGADAIFGGAISTGVFVPRSGNPALEWETTTTKNIALDLNLFDNSVSLTTDYFIKDTDGILFSPDQSALSGVAAPIQNTSNIRNTGIEFELAYRKSIGDLYLEVSPNYTYIKNEIISLSETEDARDASIGKSRVGRPFSTYDIGYIADGIFQNQAEVDAHAFQTSGTAPGDIRFKDLNNDGVINTEDRDWLGVGVPPHNYGISILAQYKGFDLNILGTGQAGGEARWTGHTGYHNFVRPFEITAGYLRGRWHGEGTSNLYPRIVAGDPNDNARFSTLLLESTNYFRIQNIQLGYTFPKELVESINLSSLRAYVAGQNLFTFTDFEGYDPQTGYGGYPVPRSIYIGLNIKL</sequence>
<evidence type="ECO:0000256" key="8">
    <source>
        <dbReference type="PROSITE-ProRule" id="PRU01360"/>
    </source>
</evidence>
<evidence type="ECO:0000313" key="13">
    <source>
        <dbReference type="Proteomes" id="UP001172082"/>
    </source>
</evidence>
<evidence type="ECO:0000256" key="9">
    <source>
        <dbReference type="RuleBase" id="RU003357"/>
    </source>
</evidence>
<dbReference type="InterPro" id="IPR012910">
    <property type="entry name" value="Plug_dom"/>
</dbReference>
<evidence type="ECO:0000313" key="12">
    <source>
        <dbReference type="EMBL" id="MDN5204200.1"/>
    </source>
</evidence>
<evidence type="ECO:0000256" key="2">
    <source>
        <dbReference type="ARBA" id="ARBA00022448"/>
    </source>
</evidence>
<protein>
    <submittedName>
        <fullName evidence="12">TonB-dependent receptor</fullName>
    </submittedName>
</protein>
<reference evidence="12" key="1">
    <citation type="submission" date="2023-06" db="EMBL/GenBank/DDBJ databases">
        <title>Genomic of Parafulvivirga corallium.</title>
        <authorList>
            <person name="Wang G."/>
        </authorList>
    </citation>
    <scope>NUCLEOTIDE SEQUENCE</scope>
    <source>
        <strain evidence="12">BMA10</strain>
    </source>
</reference>
<dbReference type="SUPFAM" id="SSF56935">
    <property type="entry name" value="Porins"/>
    <property type="match status" value="1"/>
</dbReference>
<keyword evidence="3 8" id="KW-1134">Transmembrane beta strand</keyword>
<evidence type="ECO:0000259" key="10">
    <source>
        <dbReference type="Pfam" id="PF00593"/>
    </source>
</evidence>
<evidence type="ECO:0000259" key="11">
    <source>
        <dbReference type="Pfam" id="PF07715"/>
    </source>
</evidence>
<dbReference type="InterPro" id="IPR037066">
    <property type="entry name" value="Plug_dom_sf"/>
</dbReference>
<dbReference type="Gene3D" id="2.40.170.20">
    <property type="entry name" value="TonB-dependent receptor, beta-barrel domain"/>
    <property type="match status" value="1"/>
</dbReference>
<dbReference type="NCBIfam" id="TIGR04056">
    <property type="entry name" value="OMP_RagA_SusC"/>
    <property type="match status" value="1"/>
</dbReference>
<keyword evidence="12" id="KW-0675">Receptor</keyword>
<comment type="similarity">
    <text evidence="8 9">Belongs to the TonB-dependent receptor family.</text>
</comment>
<dbReference type="InterPro" id="IPR023996">
    <property type="entry name" value="TonB-dep_OMP_SusC/RagA"/>
</dbReference>
<comment type="subcellular location">
    <subcellularLocation>
        <location evidence="1 8">Cell outer membrane</location>
        <topology evidence="1 8">Multi-pass membrane protein</topology>
    </subcellularLocation>
</comment>
<evidence type="ECO:0000256" key="1">
    <source>
        <dbReference type="ARBA" id="ARBA00004571"/>
    </source>
</evidence>
<dbReference type="Pfam" id="PF07715">
    <property type="entry name" value="Plug"/>
    <property type="match status" value="1"/>
</dbReference>
<accession>A0ABT8KTW3</accession>
<keyword evidence="4 8" id="KW-0812">Transmembrane</keyword>
<dbReference type="Pfam" id="PF13715">
    <property type="entry name" value="CarbopepD_reg_2"/>
    <property type="match status" value="1"/>
</dbReference>
<keyword evidence="5 9" id="KW-0798">TonB box</keyword>
<proteinExistence type="inferred from homology"/>
<dbReference type="PROSITE" id="PS52016">
    <property type="entry name" value="TONB_DEPENDENT_REC_3"/>
    <property type="match status" value="1"/>
</dbReference>
<dbReference type="InterPro" id="IPR036942">
    <property type="entry name" value="Beta-barrel_TonB_sf"/>
</dbReference>
<dbReference type="InterPro" id="IPR008969">
    <property type="entry name" value="CarboxyPept-like_regulatory"/>
</dbReference>
<feature type="domain" description="TonB-dependent receptor-like beta-barrel" evidence="10">
    <location>
        <begin position="483"/>
        <end position="1054"/>
    </location>
</feature>
<organism evidence="12 13">
    <name type="scientific">Splendidivirga corallicola</name>
    <dbReference type="NCBI Taxonomy" id="3051826"/>
    <lineage>
        <taxon>Bacteria</taxon>
        <taxon>Pseudomonadati</taxon>
        <taxon>Bacteroidota</taxon>
        <taxon>Cytophagia</taxon>
        <taxon>Cytophagales</taxon>
        <taxon>Splendidivirgaceae</taxon>
        <taxon>Splendidivirga</taxon>
    </lineage>
</organism>
<dbReference type="Proteomes" id="UP001172082">
    <property type="component" value="Unassembled WGS sequence"/>
</dbReference>
<dbReference type="Gene3D" id="2.60.40.1120">
    <property type="entry name" value="Carboxypeptidase-like, regulatory domain"/>
    <property type="match status" value="1"/>
</dbReference>
<evidence type="ECO:0000256" key="5">
    <source>
        <dbReference type="ARBA" id="ARBA00023077"/>
    </source>
</evidence>
<feature type="domain" description="TonB-dependent receptor plug" evidence="11">
    <location>
        <begin position="217"/>
        <end position="323"/>
    </location>
</feature>
<dbReference type="Gene3D" id="2.170.130.10">
    <property type="entry name" value="TonB-dependent receptor, plug domain"/>
    <property type="match status" value="1"/>
</dbReference>
<keyword evidence="2 8" id="KW-0813">Transport</keyword>
<evidence type="ECO:0000256" key="4">
    <source>
        <dbReference type="ARBA" id="ARBA00022692"/>
    </source>
</evidence>
<keyword evidence="7 8" id="KW-0998">Cell outer membrane</keyword>
<evidence type="ECO:0000256" key="7">
    <source>
        <dbReference type="ARBA" id="ARBA00023237"/>
    </source>
</evidence>
<keyword evidence="6 8" id="KW-0472">Membrane</keyword>
<keyword evidence="13" id="KW-1185">Reference proteome</keyword>
<dbReference type="InterPro" id="IPR039426">
    <property type="entry name" value="TonB-dep_rcpt-like"/>
</dbReference>
<dbReference type="SUPFAM" id="SSF49464">
    <property type="entry name" value="Carboxypeptidase regulatory domain-like"/>
    <property type="match status" value="1"/>
</dbReference>
<dbReference type="NCBIfam" id="TIGR04057">
    <property type="entry name" value="SusC_RagA_signa"/>
    <property type="match status" value="1"/>
</dbReference>
<dbReference type="InterPro" id="IPR000531">
    <property type="entry name" value="Beta-barrel_TonB"/>
</dbReference>
<evidence type="ECO:0000256" key="6">
    <source>
        <dbReference type="ARBA" id="ARBA00023136"/>
    </source>
</evidence>
<name>A0ABT8KTW3_9BACT</name>
<dbReference type="RefSeq" id="WP_346754224.1">
    <property type="nucleotide sequence ID" value="NZ_JAUJEA010000010.1"/>
</dbReference>
<dbReference type="Pfam" id="PF00593">
    <property type="entry name" value="TonB_dep_Rec_b-barrel"/>
    <property type="match status" value="1"/>
</dbReference>
<dbReference type="EMBL" id="JAUJEA010000010">
    <property type="protein sequence ID" value="MDN5204200.1"/>
    <property type="molecule type" value="Genomic_DNA"/>
</dbReference>